<keyword evidence="3" id="KW-1185">Reference proteome</keyword>
<reference evidence="2 3" key="1">
    <citation type="journal article" date="2014" name="Genome Announc.">
        <title>Draft Genome Sequence of Lysobacter capsici AZ78, a Bacterium Antagonistic to Plant-Pathogenic Oomycetes.</title>
        <authorList>
            <person name="Puopolo G."/>
            <person name="Sonego P."/>
            <person name="Engelen K."/>
            <person name="Pertot I."/>
        </authorList>
    </citation>
    <scope>NUCLEOTIDE SEQUENCE [LARGE SCALE GENOMIC DNA]</scope>
    <source>
        <strain evidence="2 3">AZ78</strain>
    </source>
</reference>
<accession>A0A120AGY9</accession>
<sequence>MKSLQARRGFTAARLQTRCDFTATPCRSGASRDRANTTAPQVPS</sequence>
<feature type="region of interest" description="Disordered" evidence="1">
    <location>
        <begin position="23"/>
        <end position="44"/>
    </location>
</feature>
<proteinExistence type="predicted"/>
<gene>
    <name evidence="2" type="ORF">AZ78_2883</name>
</gene>
<comment type="caution">
    <text evidence="2">The sequence shown here is derived from an EMBL/GenBank/DDBJ whole genome shotgun (WGS) entry which is preliminary data.</text>
</comment>
<dbReference type="Proteomes" id="UP000023435">
    <property type="component" value="Unassembled WGS sequence"/>
</dbReference>
<organism evidence="2 3">
    <name type="scientific">Lysobacter capsici AZ78</name>
    <dbReference type="NCBI Taxonomy" id="1444315"/>
    <lineage>
        <taxon>Bacteria</taxon>
        <taxon>Pseudomonadati</taxon>
        <taxon>Pseudomonadota</taxon>
        <taxon>Gammaproteobacteria</taxon>
        <taxon>Lysobacterales</taxon>
        <taxon>Lysobacteraceae</taxon>
        <taxon>Lysobacter</taxon>
    </lineage>
</organism>
<name>A0A120AGY9_9GAMM</name>
<evidence type="ECO:0000256" key="1">
    <source>
        <dbReference type="SAM" id="MobiDB-lite"/>
    </source>
</evidence>
<protein>
    <submittedName>
        <fullName evidence="2">Uncharacterized protein</fullName>
    </submittedName>
</protein>
<dbReference type="EMBL" id="JAJA02000001">
    <property type="protein sequence ID" value="KWS05332.1"/>
    <property type="molecule type" value="Genomic_DNA"/>
</dbReference>
<evidence type="ECO:0000313" key="3">
    <source>
        <dbReference type="Proteomes" id="UP000023435"/>
    </source>
</evidence>
<dbReference type="AlphaFoldDB" id="A0A120AGY9"/>
<evidence type="ECO:0000313" key="2">
    <source>
        <dbReference type="EMBL" id="KWS05332.1"/>
    </source>
</evidence>